<dbReference type="AlphaFoldDB" id="A0A917RDL6"/>
<dbReference type="CDD" id="cd00093">
    <property type="entry name" value="HTH_XRE"/>
    <property type="match status" value="1"/>
</dbReference>
<sequence length="171" mass="19272">MSTLGSQINYSHQTVYKALTGPNMPSRAVTEALGKALGGEESMRQVLVLWEDAVDEERDDRPEESDSGQKNPDDSLSPAHMGLVIALRTLQQRAPVWKLSRYAEQAGMARSTAYSILSGRHLPSWQPLQRLIVQLGGDPDEFHRQWEAAFRERQAKRLSRRSTVARQTDSR</sequence>
<protein>
    <recommendedName>
        <fullName evidence="4">HTH cro/C1-type domain-containing protein</fullName>
    </recommendedName>
</protein>
<dbReference type="EMBL" id="BMNT01000030">
    <property type="protein sequence ID" value="GGL03156.1"/>
    <property type="molecule type" value="Genomic_DNA"/>
</dbReference>
<gene>
    <name evidence="2" type="ORF">GCM10007964_51560</name>
</gene>
<dbReference type="Pfam" id="PF13560">
    <property type="entry name" value="HTH_31"/>
    <property type="match status" value="1"/>
</dbReference>
<reference evidence="2" key="2">
    <citation type="submission" date="2020-09" db="EMBL/GenBank/DDBJ databases">
        <authorList>
            <person name="Sun Q."/>
            <person name="Ohkuma M."/>
        </authorList>
    </citation>
    <scope>NUCLEOTIDE SEQUENCE</scope>
    <source>
        <strain evidence="2">JCM 13064</strain>
    </source>
</reference>
<feature type="region of interest" description="Disordered" evidence="1">
    <location>
        <begin position="55"/>
        <end position="78"/>
    </location>
</feature>
<accession>A0A917RDL6</accession>
<comment type="caution">
    <text evidence="2">The sequence shown here is derived from an EMBL/GenBank/DDBJ whole genome shotgun (WGS) entry which is preliminary data.</text>
</comment>
<keyword evidence="3" id="KW-1185">Reference proteome</keyword>
<evidence type="ECO:0008006" key="4">
    <source>
        <dbReference type="Google" id="ProtNLM"/>
    </source>
</evidence>
<feature type="compositionally biased region" description="Acidic residues" evidence="1">
    <location>
        <begin position="55"/>
        <end position="66"/>
    </location>
</feature>
<dbReference type="InterPro" id="IPR001387">
    <property type="entry name" value="Cro/C1-type_HTH"/>
</dbReference>
<dbReference type="Proteomes" id="UP000645217">
    <property type="component" value="Unassembled WGS sequence"/>
</dbReference>
<evidence type="ECO:0000313" key="3">
    <source>
        <dbReference type="Proteomes" id="UP000645217"/>
    </source>
</evidence>
<organism evidence="2 3">
    <name type="scientific">Sphaerisporangium melleum</name>
    <dbReference type="NCBI Taxonomy" id="321316"/>
    <lineage>
        <taxon>Bacteria</taxon>
        <taxon>Bacillati</taxon>
        <taxon>Actinomycetota</taxon>
        <taxon>Actinomycetes</taxon>
        <taxon>Streptosporangiales</taxon>
        <taxon>Streptosporangiaceae</taxon>
        <taxon>Sphaerisporangium</taxon>
    </lineage>
</organism>
<evidence type="ECO:0000256" key="1">
    <source>
        <dbReference type="SAM" id="MobiDB-lite"/>
    </source>
</evidence>
<reference evidence="2" key="1">
    <citation type="journal article" date="2014" name="Int. J. Syst. Evol. Microbiol.">
        <title>Complete genome sequence of Corynebacterium casei LMG S-19264T (=DSM 44701T), isolated from a smear-ripened cheese.</title>
        <authorList>
            <consortium name="US DOE Joint Genome Institute (JGI-PGF)"/>
            <person name="Walter F."/>
            <person name="Albersmeier A."/>
            <person name="Kalinowski J."/>
            <person name="Ruckert C."/>
        </authorList>
    </citation>
    <scope>NUCLEOTIDE SEQUENCE</scope>
    <source>
        <strain evidence="2">JCM 13064</strain>
    </source>
</reference>
<name>A0A917RDL6_9ACTN</name>
<proteinExistence type="predicted"/>
<evidence type="ECO:0000313" key="2">
    <source>
        <dbReference type="EMBL" id="GGL03156.1"/>
    </source>
</evidence>